<name>A0A4Y2EEY1_ARAVE</name>
<organism evidence="1 2">
    <name type="scientific">Araneus ventricosus</name>
    <name type="common">Orbweaver spider</name>
    <name type="synonym">Epeira ventricosa</name>
    <dbReference type="NCBI Taxonomy" id="182803"/>
    <lineage>
        <taxon>Eukaryota</taxon>
        <taxon>Metazoa</taxon>
        <taxon>Ecdysozoa</taxon>
        <taxon>Arthropoda</taxon>
        <taxon>Chelicerata</taxon>
        <taxon>Arachnida</taxon>
        <taxon>Araneae</taxon>
        <taxon>Araneomorphae</taxon>
        <taxon>Entelegynae</taxon>
        <taxon>Araneoidea</taxon>
        <taxon>Araneidae</taxon>
        <taxon>Araneus</taxon>
    </lineage>
</organism>
<reference evidence="1 2" key="1">
    <citation type="journal article" date="2019" name="Sci. Rep.">
        <title>Orb-weaving spider Araneus ventricosus genome elucidates the spidroin gene catalogue.</title>
        <authorList>
            <person name="Kono N."/>
            <person name="Nakamura H."/>
            <person name="Ohtoshi R."/>
            <person name="Moran D.A.P."/>
            <person name="Shinohara A."/>
            <person name="Yoshida Y."/>
            <person name="Fujiwara M."/>
            <person name="Mori M."/>
            <person name="Tomita M."/>
            <person name="Arakawa K."/>
        </authorList>
    </citation>
    <scope>NUCLEOTIDE SEQUENCE [LARGE SCALE GENOMIC DNA]</scope>
</reference>
<keyword evidence="2" id="KW-1185">Reference proteome</keyword>
<comment type="caution">
    <text evidence="1">The sequence shown here is derived from an EMBL/GenBank/DDBJ whole genome shotgun (WGS) entry which is preliminary data.</text>
</comment>
<dbReference type="AlphaFoldDB" id="A0A4Y2EEY1"/>
<proteinExistence type="predicted"/>
<protein>
    <submittedName>
        <fullName evidence="1">Uncharacterized protein</fullName>
    </submittedName>
</protein>
<gene>
    <name evidence="1" type="ORF">AVEN_144894_1</name>
</gene>
<accession>A0A4Y2EEY1</accession>
<sequence>MQRPVRQIAAPYTCLSQLDGHRTTNQTEGFRYPNDVGNFVLTDLDDIAKCDITSERTGHFLATEWLSVGSCLQSLKDELPPAETPLAALKVKPLASGFPASLKGRATTHLLRRSTLKERAATGQRMPPAQRLSCHWLDAPSPNGATGFLGRLQPKEQRPATVLRDAQPQGRAVTWFETLCSPKKTSRHPGFLRRRSAAP</sequence>
<dbReference type="Proteomes" id="UP000499080">
    <property type="component" value="Unassembled WGS sequence"/>
</dbReference>
<evidence type="ECO:0000313" key="1">
    <source>
        <dbReference type="EMBL" id="GBM27347.1"/>
    </source>
</evidence>
<evidence type="ECO:0000313" key="2">
    <source>
        <dbReference type="Proteomes" id="UP000499080"/>
    </source>
</evidence>
<dbReference type="EMBL" id="BGPR01000582">
    <property type="protein sequence ID" value="GBM27347.1"/>
    <property type="molecule type" value="Genomic_DNA"/>
</dbReference>